<dbReference type="InterPro" id="IPR036895">
    <property type="entry name" value="Uracil-DNA_glycosylase-like_sf"/>
</dbReference>
<keyword evidence="2" id="KW-1185">Reference proteome</keyword>
<sequence length="317" mass="35027">MKRKDPPRPSVSALSPLIGARIRKAFGSTLYDVTIVSVDKFVSKDGGAAIEESVLHVKFDDGDEEDLSIDEAKKLVKSFENKGKAKAPPPPRTHPVRACVVAPCRIVTPTAPRLPPSLYVTDSFAPLVDKSTHTVLLGTAPGDLSKKPGEYFSNPSSSFWRVASLHTVTPLDSSYDSRCSGLLRKDIHGLLKDYPKIRRLAFNSVLAAEKFSENFLGDNIGPFRYWCRKEYSPQIKKLFTPKNGVTMMVADITEASSLVEIDVSDVDYLLDPEDPVAVGREIELVYVTSTSATNSGLDWMKKGEIWKEDLFHVDSHD</sequence>
<dbReference type="Proteomes" id="UP001165160">
    <property type="component" value="Unassembled WGS sequence"/>
</dbReference>
<proteinExistence type="predicted"/>
<gene>
    <name evidence="1" type="ORF">TrVE_jg5725</name>
</gene>
<dbReference type="Gene3D" id="3.40.470.10">
    <property type="entry name" value="Uracil-DNA glycosylase-like domain"/>
    <property type="match status" value="1"/>
</dbReference>
<dbReference type="SUPFAM" id="SSF52141">
    <property type="entry name" value="Uracil-DNA glycosylase-like"/>
    <property type="match status" value="1"/>
</dbReference>
<evidence type="ECO:0000313" key="1">
    <source>
        <dbReference type="EMBL" id="GMH48455.1"/>
    </source>
</evidence>
<organism evidence="1 2">
    <name type="scientific">Triparma verrucosa</name>
    <dbReference type="NCBI Taxonomy" id="1606542"/>
    <lineage>
        <taxon>Eukaryota</taxon>
        <taxon>Sar</taxon>
        <taxon>Stramenopiles</taxon>
        <taxon>Ochrophyta</taxon>
        <taxon>Bolidophyceae</taxon>
        <taxon>Parmales</taxon>
        <taxon>Triparmaceae</taxon>
        <taxon>Triparma</taxon>
    </lineage>
</organism>
<reference evidence="2" key="1">
    <citation type="journal article" date="2023" name="Commun. Biol.">
        <title>Genome analysis of Parmales, the sister group of diatoms, reveals the evolutionary specialization of diatoms from phago-mixotrophs to photoautotrophs.</title>
        <authorList>
            <person name="Ban H."/>
            <person name="Sato S."/>
            <person name="Yoshikawa S."/>
            <person name="Yamada K."/>
            <person name="Nakamura Y."/>
            <person name="Ichinomiya M."/>
            <person name="Sato N."/>
            <person name="Blanc-Mathieu R."/>
            <person name="Endo H."/>
            <person name="Kuwata A."/>
            <person name="Ogata H."/>
        </authorList>
    </citation>
    <scope>NUCLEOTIDE SEQUENCE [LARGE SCALE GENOMIC DNA]</scope>
    <source>
        <strain evidence="2">NIES 3699</strain>
    </source>
</reference>
<comment type="caution">
    <text evidence="1">The sequence shown here is derived from an EMBL/GenBank/DDBJ whole genome shotgun (WGS) entry which is preliminary data.</text>
</comment>
<dbReference type="AlphaFoldDB" id="A0A9W7DNB8"/>
<dbReference type="EMBL" id="BRXX01000584">
    <property type="protein sequence ID" value="GMH48455.1"/>
    <property type="molecule type" value="Genomic_DNA"/>
</dbReference>
<evidence type="ECO:0000313" key="2">
    <source>
        <dbReference type="Proteomes" id="UP001165160"/>
    </source>
</evidence>
<accession>A0A9W7DNB8</accession>
<name>A0A9W7DNB8_9STRA</name>
<protein>
    <submittedName>
        <fullName evidence="1">Uncharacterized protein</fullName>
    </submittedName>
</protein>